<keyword evidence="6 9" id="KW-0812">Transmembrane</keyword>
<evidence type="ECO:0000256" key="9">
    <source>
        <dbReference type="SAM" id="Phobius"/>
    </source>
</evidence>
<dbReference type="SUPFAM" id="SSF53448">
    <property type="entry name" value="Nucleotide-diphospho-sugar transferases"/>
    <property type="match status" value="1"/>
</dbReference>
<dbReference type="NCBIfam" id="TIGR03472">
    <property type="entry name" value="HpnI"/>
    <property type="match status" value="1"/>
</dbReference>
<dbReference type="Proteomes" id="UP000516072">
    <property type="component" value="Chromosome"/>
</dbReference>
<dbReference type="InterPro" id="IPR017835">
    <property type="entry name" value="Hopen-assoc_HpnI"/>
</dbReference>
<dbReference type="PANTHER" id="PTHR12726:SF0">
    <property type="entry name" value="CERAMIDE GLUCOSYLTRANSFERASE"/>
    <property type="match status" value="1"/>
</dbReference>
<feature type="transmembrane region" description="Helical" evidence="9">
    <location>
        <begin position="305"/>
        <end position="327"/>
    </location>
</feature>
<keyword evidence="11" id="KW-1185">Reference proteome</keyword>
<dbReference type="CDD" id="cd02520">
    <property type="entry name" value="Glucosylceramide_synthase"/>
    <property type="match status" value="1"/>
</dbReference>
<keyword evidence="8 9" id="KW-0472">Membrane</keyword>
<dbReference type="GO" id="GO:0016020">
    <property type="term" value="C:membrane"/>
    <property type="evidence" value="ECO:0007669"/>
    <property type="project" value="UniProtKB-SubCell"/>
</dbReference>
<comment type="subcellular location">
    <subcellularLocation>
        <location evidence="1">Membrane</location>
        <topology evidence="1">Multi-pass membrane protein</topology>
    </subcellularLocation>
</comment>
<proteinExistence type="predicted"/>
<evidence type="ECO:0000256" key="5">
    <source>
        <dbReference type="ARBA" id="ARBA00022679"/>
    </source>
</evidence>
<reference evidence="10 11" key="1">
    <citation type="submission" date="2020-03" db="EMBL/GenBank/DDBJ databases">
        <authorList>
            <person name="Picone N."/>
        </authorList>
    </citation>
    <scope>NUCLEOTIDE SEQUENCE [LARGE SCALE GENOMIC DNA]</scope>
    <source>
        <strain evidence="10">NSCAC1</strain>
    </source>
</reference>
<evidence type="ECO:0000313" key="11">
    <source>
        <dbReference type="Proteomes" id="UP000516072"/>
    </source>
</evidence>
<organism evidence="10 11">
    <name type="scientific">Candidatus Nitrosacidococcus tergens</name>
    <dbReference type="NCBI Taxonomy" id="553981"/>
    <lineage>
        <taxon>Bacteria</taxon>
        <taxon>Pseudomonadati</taxon>
        <taxon>Pseudomonadota</taxon>
        <taxon>Gammaproteobacteria</taxon>
        <taxon>Chromatiales</taxon>
        <taxon>Chromatiaceae</taxon>
        <taxon>Candidatus Nitrosacidococcus</taxon>
    </lineage>
</organism>
<evidence type="ECO:0000256" key="8">
    <source>
        <dbReference type="ARBA" id="ARBA00023136"/>
    </source>
</evidence>
<comment type="pathway">
    <text evidence="3">Sphingolipid metabolism.</text>
</comment>
<dbReference type="InterPro" id="IPR025993">
    <property type="entry name" value="Ceramide_glucosylTrfase"/>
</dbReference>
<dbReference type="PANTHER" id="PTHR12726">
    <property type="entry name" value="CERAMIDE GLUCOSYLTRANSFERASE"/>
    <property type="match status" value="1"/>
</dbReference>
<dbReference type="KEGG" id="ntg:NSCAC_0762"/>
<evidence type="ECO:0000256" key="7">
    <source>
        <dbReference type="ARBA" id="ARBA00022989"/>
    </source>
</evidence>
<keyword evidence="4" id="KW-0328">Glycosyltransferase</keyword>
<keyword evidence="5 10" id="KW-0808">Transferase</keyword>
<sequence>MQKWTPLDVYPSVTLLKPICGLDVELYENLRSFCNQDYPEYQIIFGVADPKDPAISIVERLLKEFSHLDLELVIDNRVYGTNPKVSNLINMYPYAKHDYLIMADSDMRVDPTYLSKIISPFKNPKIGAITCLYIGVPIGGIASQLGAIFINEWFLPCVLATNAIQKIRYCFGPTMGVRRDILEKIGGFHKLSSYLADDYILGKLVSELGYQVYLVPYLVQDIIKESSLKSLFFHELRWARTIYSVQPVGHFFSVVSNVIPIALLFLIAAPSLSYGLIAVSIILILRLLMHYVIQHKFRVNTRYADRFWLIFFREIFSFVVWGISFFGREVSWRHRTFSVKANNQLAFKETQNI</sequence>
<dbReference type="InterPro" id="IPR029044">
    <property type="entry name" value="Nucleotide-diphossugar_trans"/>
</dbReference>
<comment type="pathway">
    <text evidence="2">Lipid metabolism; sphingolipid metabolism.</text>
</comment>
<evidence type="ECO:0000256" key="1">
    <source>
        <dbReference type="ARBA" id="ARBA00004141"/>
    </source>
</evidence>
<dbReference type="EMBL" id="LR778175">
    <property type="protein sequence ID" value="CAB1275629.1"/>
    <property type="molecule type" value="Genomic_DNA"/>
</dbReference>
<dbReference type="AlphaFoldDB" id="A0A7G1Q9B7"/>
<feature type="transmembrane region" description="Helical" evidence="9">
    <location>
        <begin position="274"/>
        <end position="293"/>
    </location>
</feature>
<evidence type="ECO:0000313" key="10">
    <source>
        <dbReference type="EMBL" id="CAB1275629.1"/>
    </source>
</evidence>
<feature type="transmembrane region" description="Helical" evidence="9">
    <location>
        <begin position="248"/>
        <end position="268"/>
    </location>
</feature>
<dbReference type="GO" id="GO:0006679">
    <property type="term" value="P:glucosylceramide biosynthetic process"/>
    <property type="evidence" value="ECO:0007669"/>
    <property type="project" value="TreeGrafter"/>
</dbReference>
<evidence type="ECO:0000256" key="3">
    <source>
        <dbReference type="ARBA" id="ARBA00004991"/>
    </source>
</evidence>
<evidence type="ECO:0000256" key="2">
    <source>
        <dbReference type="ARBA" id="ARBA00004760"/>
    </source>
</evidence>
<evidence type="ECO:0000256" key="6">
    <source>
        <dbReference type="ARBA" id="ARBA00022692"/>
    </source>
</evidence>
<accession>A0A7G1Q9B7</accession>
<dbReference type="GO" id="GO:0008120">
    <property type="term" value="F:ceramide glucosyltransferase activity"/>
    <property type="evidence" value="ECO:0007669"/>
    <property type="project" value="TreeGrafter"/>
</dbReference>
<evidence type="ECO:0000256" key="4">
    <source>
        <dbReference type="ARBA" id="ARBA00022676"/>
    </source>
</evidence>
<dbReference type="Gene3D" id="3.90.550.10">
    <property type="entry name" value="Spore Coat Polysaccharide Biosynthesis Protein SpsA, Chain A"/>
    <property type="match status" value="1"/>
</dbReference>
<dbReference type="Pfam" id="PF13506">
    <property type="entry name" value="Glyco_transf_21"/>
    <property type="match status" value="1"/>
</dbReference>
<keyword evidence="7 9" id="KW-1133">Transmembrane helix</keyword>
<protein>
    <submittedName>
        <fullName evidence="10">Putative Hopanoid biosynthesis associated glycosyl transferase protein HpnI</fullName>
    </submittedName>
</protein>
<name>A0A7G1Q9B7_9GAMM</name>
<gene>
    <name evidence="10" type="ORF">NSCAC_0762</name>
</gene>